<feature type="domain" description="IrrE N-terminal-like" evidence="1">
    <location>
        <begin position="123"/>
        <end position="221"/>
    </location>
</feature>
<evidence type="ECO:0000259" key="1">
    <source>
        <dbReference type="Pfam" id="PF06114"/>
    </source>
</evidence>
<dbReference type="AlphaFoldDB" id="A0AAN1EN14"/>
<dbReference type="InterPro" id="IPR052345">
    <property type="entry name" value="Rad_response_metalloprotease"/>
</dbReference>
<organism evidence="2 3">
    <name type="scientific">Rhizobium etli</name>
    <dbReference type="NCBI Taxonomy" id="29449"/>
    <lineage>
        <taxon>Bacteria</taxon>
        <taxon>Pseudomonadati</taxon>
        <taxon>Pseudomonadota</taxon>
        <taxon>Alphaproteobacteria</taxon>
        <taxon>Hyphomicrobiales</taxon>
        <taxon>Rhizobiaceae</taxon>
        <taxon>Rhizobium/Agrobacterium group</taxon>
        <taxon>Rhizobium</taxon>
    </lineage>
</organism>
<dbReference type="PANTHER" id="PTHR43236">
    <property type="entry name" value="ANTITOXIN HIGA1"/>
    <property type="match status" value="1"/>
</dbReference>
<dbReference type="Proteomes" id="UP000194159">
    <property type="component" value="Plasmid pRetNXC12d"/>
</dbReference>
<evidence type="ECO:0000313" key="3">
    <source>
        <dbReference type="Proteomes" id="UP000194159"/>
    </source>
</evidence>
<reference evidence="2 3" key="1">
    <citation type="submission" date="2017-04" db="EMBL/GenBank/DDBJ databases">
        <title>Complete genome sequences of Rhizobium genomic linages associated to common bean (phaseolus vulgaris).</title>
        <authorList>
            <person name="Santamaria R.I."/>
            <person name="Bustos P."/>
            <person name="Perez-Carrascal O."/>
            <person name="Martinez-Flores I."/>
            <person name="Juarez S."/>
            <person name="Lozano L."/>
            <person name="Miranda F."/>
            <person name="Vinuesa P."/>
            <person name="Martinez-Romero E."/>
            <person name="Cevallos M.A."/>
            <person name="Romero D."/>
            <person name="Davila G."/>
            <person name="Gonzalez V."/>
        </authorList>
    </citation>
    <scope>NUCLEOTIDE SEQUENCE [LARGE SCALE GENOMIC DNA]</scope>
    <source>
        <strain evidence="2 3">NXC12</strain>
        <plasmid evidence="3">pretnxc12d</plasmid>
    </source>
</reference>
<sequence length="239" mass="26823">MAFVHFRAGKNASSGTVQTLLQAAVCLRQHYAEGDTSEPSNASIDTEVVPMSKEELEQTAEGFRKELELKENEPLDPFFLEVESVTVERLKDSSCIDERTRKILAGPSCNEWSAMSIPLNATQDSWVVFVNNYHTIERQRVTLLEEYWHILSGHKLTKIAKIAGSFGRTYDSAEEHDAYFLASATLLPRDAVKRMVSDGKSAAEIASFFGTSPELVEYRIKRLGLWRDHIGKKVSLAKP</sequence>
<proteinExistence type="predicted"/>
<dbReference type="InterPro" id="IPR010359">
    <property type="entry name" value="IrrE_HExxH"/>
</dbReference>
<evidence type="ECO:0000313" key="2">
    <source>
        <dbReference type="EMBL" id="ARQ13151.1"/>
    </source>
</evidence>
<gene>
    <name evidence="2" type="ORF">NXC12_PD00039</name>
</gene>
<dbReference type="PANTHER" id="PTHR43236:SF1">
    <property type="entry name" value="BLL7220 PROTEIN"/>
    <property type="match status" value="1"/>
</dbReference>
<geneLocation type="plasmid" evidence="3">
    <name>pretnxc12d</name>
</geneLocation>
<accession>A0AAN1EN14</accession>
<name>A0AAN1EN14_RHIET</name>
<dbReference type="EMBL" id="CP020910">
    <property type="protein sequence ID" value="ARQ13151.1"/>
    <property type="molecule type" value="Genomic_DNA"/>
</dbReference>
<keyword evidence="2" id="KW-0614">Plasmid</keyword>
<dbReference type="Pfam" id="PF06114">
    <property type="entry name" value="Peptidase_M78"/>
    <property type="match status" value="1"/>
</dbReference>
<protein>
    <submittedName>
        <fullName evidence="2">Helix-turn-helix domain-containing protein</fullName>
    </submittedName>
</protein>